<dbReference type="EMBL" id="JBHTAR010000011">
    <property type="protein sequence ID" value="MFC7200291.1"/>
    <property type="molecule type" value="Genomic_DNA"/>
</dbReference>
<dbReference type="InterPro" id="IPR001296">
    <property type="entry name" value="Glyco_trans_1"/>
</dbReference>
<dbReference type="AlphaFoldDB" id="A0ABD5Z539"/>
<feature type="domain" description="Glycosyl transferase family 1" evidence="1">
    <location>
        <begin position="192"/>
        <end position="321"/>
    </location>
</feature>
<keyword evidence="3" id="KW-0808">Transferase</keyword>
<dbReference type="Pfam" id="PF13439">
    <property type="entry name" value="Glyco_transf_4"/>
    <property type="match status" value="1"/>
</dbReference>
<dbReference type="EC" id="2.4.-.-" evidence="3"/>
<protein>
    <submittedName>
        <fullName evidence="3">Glycosyltransferase</fullName>
        <ecNumber evidence="3">2.4.-.-</ecNumber>
    </submittedName>
</protein>
<keyword evidence="4" id="KW-1185">Reference proteome</keyword>
<reference evidence="3 4" key="1">
    <citation type="journal article" date="2019" name="Int. J. Syst. Evol. Microbiol.">
        <title>The Global Catalogue of Microorganisms (GCM) 10K type strain sequencing project: providing services to taxonomists for standard genome sequencing and annotation.</title>
        <authorList>
            <consortium name="The Broad Institute Genomics Platform"/>
            <consortium name="The Broad Institute Genome Sequencing Center for Infectious Disease"/>
            <person name="Wu L."/>
            <person name="Ma J."/>
        </authorList>
    </citation>
    <scope>NUCLEOTIDE SEQUENCE [LARGE SCALE GENOMIC DNA]</scope>
    <source>
        <strain evidence="3 4">XZGYJ-43</strain>
    </source>
</reference>
<dbReference type="RefSeq" id="WP_279527076.1">
    <property type="nucleotide sequence ID" value="NZ_CP122312.1"/>
</dbReference>
<proteinExistence type="predicted"/>
<dbReference type="Proteomes" id="UP001596447">
    <property type="component" value="Unassembled WGS sequence"/>
</dbReference>
<dbReference type="Gene3D" id="3.40.50.2000">
    <property type="entry name" value="Glycogen Phosphorylase B"/>
    <property type="match status" value="2"/>
</dbReference>
<comment type="caution">
    <text evidence="3">The sequence shown here is derived from an EMBL/GenBank/DDBJ whole genome shotgun (WGS) entry which is preliminary data.</text>
</comment>
<feature type="domain" description="Glycosyltransferase subfamily 4-like N-terminal" evidence="2">
    <location>
        <begin position="35"/>
        <end position="183"/>
    </location>
</feature>
<dbReference type="GO" id="GO:0016757">
    <property type="term" value="F:glycosyltransferase activity"/>
    <property type="evidence" value="ECO:0007669"/>
    <property type="project" value="UniProtKB-KW"/>
</dbReference>
<dbReference type="Pfam" id="PF00534">
    <property type="entry name" value="Glycos_transf_1"/>
    <property type="match status" value="1"/>
</dbReference>
<dbReference type="PANTHER" id="PTHR12526">
    <property type="entry name" value="GLYCOSYLTRANSFERASE"/>
    <property type="match status" value="1"/>
</dbReference>
<evidence type="ECO:0000259" key="2">
    <source>
        <dbReference type="Pfam" id="PF13439"/>
    </source>
</evidence>
<gene>
    <name evidence="3" type="ORF">ACFQJ9_12865</name>
</gene>
<dbReference type="InterPro" id="IPR028098">
    <property type="entry name" value="Glyco_trans_4-like_N"/>
</dbReference>
<evidence type="ECO:0000313" key="3">
    <source>
        <dbReference type="EMBL" id="MFC7200291.1"/>
    </source>
</evidence>
<evidence type="ECO:0000313" key="4">
    <source>
        <dbReference type="Proteomes" id="UP001596447"/>
    </source>
</evidence>
<dbReference type="PANTHER" id="PTHR12526:SF630">
    <property type="entry name" value="GLYCOSYLTRANSFERASE"/>
    <property type="match status" value="1"/>
</dbReference>
<keyword evidence="3" id="KW-0328">Glycosyltransferase</keyword>
<organism evidence="3 4">
    <name type="scientific">Halospeciosus flavus</name>
    <dbReference type="NCBI Taxonomy" id="3032283"/>
    <lineage>
        <taxon>Archaea</taxon>
        <taxon>Methanobacteriati</taxon>
        <taxon>Methanobacteriota</taxon>
        <taxon>Stenosarchaea group</taxon>
        <taxon>Halobacteria</taxon>
        <taxon>Halobacteriales</taxon>
        <taxon>Halobacteriaceae</taxon>
        <taxon>Halospeciosus</taxon>
    </lineage>
</organism>
<evidence type="ECO:0000259" key="1">
    <source>
        <dbReference type="Pfam" id="PF00534"/>
    </source>
</evidence>
<accession>A0ABD5Z539</accession>
<name>A0ABD5Z539_9EURY</name>
<dbReference type="SUPFAM" id="SSF53756">
    <property type="entry name" value="UDP-Glycosyltransferase/glycogen phosphorylase"/>
    <property type="match status" value="1"/>
</dbReference>
<sequence>MRVAFVAAETVHHADERRDHATVGEGDVQSTADRLYRLAGLLTDRGHEVVVASAKWWDGLPDEFDHEGVTYVAVAERADSRWFTARLPGVVRRLAPDVVHAVGDRPSHAAAARVGARLAGAPLLVEHYDPPERRGVWADWLSGFAVGGATATVVPTRTVATALREAGVAEDGIGVVADPVEVDLIRETEPAADAGDVVFSRRLDEDANLETLLLALAEFRGYDWSATVVGDGPERERYEKQARDLRIADRVDFVGAKSLAERLAYFRGAHVYVQTARRCSFATDLHRALACGCVGIVEYHAASSAHELVEGDSRGFLATNDEEVVECLVEATDLDRRDLGESGATHDEAAFLDAYLERYRAGQDAYGLL</sequence>